<dbReference type="PANTHER" id="PTHR43649">
    <property type="entry name" value="ARABINOSE-BINDING PROTEIN-RELATED"/>
    <property type="match status" value="1"/>
</dbReference>
<accession>A0A420UZ07</accession>
<dbReference type="SUPFAM" id="SSF53850">
    <property type="entry name" value="Periplasmic binding protein-like II"/>
    <property type="match status" value="1"/>
</dbReference>
<dbReference type="RefSeq" id="WP_043466980.1">
    <property type="nucleotide sequence ID" value="NZ_CP134822.1"/>
</dbReference>
<gene>
    <name evidence="1" type="ORF">SFRA_021940</name>
</gene>
<organism evidence="1 2">
    <name type="scientific">Streptomyces xinghaiensis</name>
    <dbReference type="NCBI Taxonomy" id="1038928"/>
    <lineage>
        <taxon>Bacteria</taxon>
        <taxon>Bacillati</taxon>
        <taxon>Actinomycetota</taxon>
        <taxon>Actinomycetes</taxon>
        <taxon>Kitasatosporales</taxon>
        <taxon>Streptomycetaceae</taxon>
        <taxon>Streptomyces</taxon>
    </lineage>
</organism>
<dbReference type="Gene3D" id="3.40.190.10">
    <property type="entry name" value="Periplasmic binding protein-like II"/>
    <property type="match status" value="1"/>
</dbReference>
<name>A0A420UZ07_9ACTN</name>
<sequence length="420" mass="46351">MPAISSREWDRRDVLRAAGGIAALGALTACGSNTGRGGGGSGRSLKQMYHAYGEPGTQQAAQKFAKAYQDADVSVQWIPGEYEKKLFTALLSSDGPDVFEFHPQIHMAHERQIVPLDDILEGVKDDFHEADIASHTIDGKVYGVRMIDDPQFLYYRKSLLEKAGIEPPDTLDGLIEAAEKLTTDKVKGLYLGQTLQPIQNPLIWSTGAELLTPDNEIAYHTDEVVEALRKLRRLYAGKALLKGAPTEHWDPASFNQGLCAMQWCGMWAMPQILEAHGDDVGIMPWPSSGDPNGRPAVYNGGWSAFVSAKAKDVDAAKAFVKWLWIDQKEFQREWCLDYGFHIPPRRSVAAGAEELTSGLAAEGVELFNTAGIFDNPSWTQSMITTLTDVMANAVRDDADPERELDKADKKIRRDLDKIFG</sequence>
<proteinExistence type="predicted"/>
<dbReference type="Pfam" id="PF01547">
    <property type="entry name" value="SBP_bac_1"/>
    <property type="match status" value="1"/>
</dbReference>
<evidence type="ECO:0000313" key="1">
    <source>
        <dbReference type="EMBL" id="RKM93174.1"/>
    </source>
</evidence>
<dbReference type="PROSITE" id="PS51257">
    <property type="entry name" value="PROKAR_LIPOPROTEIN"/>
    <property type="match status" value="1"/>
</dbReference>
<keyword evidence="2" id="KW-1185">Reference proteome</keyword>
<dbReference type="InterPro" id="IPR050490">
    <property type="entry name" value="Bact_solute-bd_prot1"/>
</dbReference>
<dbReference type="PANTHER" id="PTHR43649:SF12">
    <property type="entry name" value="DIACETYLCHITOBIOSE BINDING PROTEIN DASA"/>
    <property type="match status" value="1"/>
</dbReference>
<comment type="caution">
    <text evidence="1">The sequence shown here is derived from an EMBL/GenBank/DDBJ whole genome shotgun (WGS) entry which is preliminary data.</text>
</comment>
<dbReference type="EMBL" id="JNAD02000011">
    <property type="protein sequence ID" value="RKM93174.1"/>
    <property type="molecule type" value="Genomic_DNA"/>
</dbReference>
<dbReference type="OrthoDB" id="9780991at2"/>
<dbReference type="AlphaFoldDB" id="A0A420UZ07"/>
<dbReference type="Proteomes" id="UP000028058">
    <property type="component" value="Unassembled WGS sequence"/>
</dbReference>
<reference evidence="1 2" key="1">
    <citation type="journal article" date="2014" name="Genome Announc.">
        <title>Draft Genome Sequence of Streptomyces fradiae ATCC 19609, a Strain Highly Sensitive to Antibiotics.</title>
        <authorList>
            <person name="Bekker O.B."/>
            <person name="Klimina K.M."/>
            <person name="Vatlin A.A."/>
            <person name="Zakharevich N.V."/>
            <person name="Kasianov A.S."/>
            <person name="Danilenko V.N."/>
        </authorList>
    </citation>
    <scope>NUCLEOTIDE SEQUENCE [LARGE SCALE GENOMIC DNA]</scope>
    <source>
        <strain evidence="1 2">ATCC 19609</strain>
    </source>
</reference>
<evidence type="ECO:0000313" key="2">
    <source>
        <dbReference type="Proteomes" id="UP000028058"/>
    </source>
</evidence>
<protein>
    <submittedName>
        <fullName evidence="1">Sugar ABC transporter substrate-binding protein</fullName>
    </submittedName>
</protein>
<dbReference type="CDD" id="cd13585">
    <property type="entry name" value="PBP2_TMBP_like"/>
    <property type="match status" value="1"/>
</dbReference>
<dbReference type="InterPro" id="IPR006059">
    <property type="entry name" value="SBP"/>
</dbReference>